<dbReference type="InterPro" id="IPR015865">
    <property type="entry name" value="Riboflavin_kinase_bac/euk"/>
</dbReference>
<dbReference type="GO" id="GO:0008531">
    <property type="term" value="F:riboflavin kinase activity"/>
    <property type="evidence" value="ECO:0007669"/>
    <property type="project" value="UniProtKB-UniRule"/>
</dbReference>
<dbReference type="PANTHER" id="PTHR22749">
    <property type="entry name" value="RIBOFLAVIN KINASE/FMN ADENYLYLTRANSFERASE"/>
    <property type="match status" value="1"/>
</dbReference>
<dbReference type="InterPro" id="IPR002606">
    <property type="entry name" value="Riboflavin_kinase_bac"/>
</dbReference>
<dbReference type="SUPFAM" id="SSF82114">
    <property type="entry name" value="Riboflavin kinase-like"/>
    <property type="match status" value="1"/>
</dbReference>
<keyword evidence="9 14" id="KW-0274">FAD</keyword>
<evidence type="ECO:0000313" key="16">
    <source>
        <dbReference type="EMBL" id="KRO15797.1"/>
    </source>
</evidence>
<dbReference type="SUPFAM" id="SSF52374">
    <property type="entry name" value="Nucleotidylyl transferase"/>
    <property type="match status" value="1"/>
</dbReference>
<evidence type="ECO:0000256" key="8">
    <source>
        <dbReference type="ARBA" id="ARBA00022777"/>
    </source>
</evidence>
<comment type="caution">
    <text evidence="16">The sequence shown here is derived from an EMBL/GenBank/DDBJ whole genome shotgun (WGS) entry which is preliminary data.</text>
</comment>
<evidence type="ECO:0000256" key="6">
    <source>
        <dbReference type="ARBA" id="ARBA00022695"/>
    </source>
</evidence>
<evidence type="ECO:0000256" key="5">
    <source>
        <dbReference type="ARBA" id="ARBA00022679"/>
    </source>
</evidence>
<dbReference type="InterPro" id="IPR015864">
    <property type="entry name" value="FAD_synthase"/>
</dbReference>
<name>A0A0R2MQA4_9LACO</name>
<dbReference type="Proteomes" id="UP000050969">
    <property type="component" value="Unassembled WGS sequence"/>
</dbReference>
<dbReference type="GO" id="GO:0009231">
    <property type="term" value="P:riboflavin biosynthetic process"/>
    <property type="evidence" value="ECO:0007669"/>
    <property type="project" value="InterPro"/>
</dbReference>
<keyword evidence="17" id="KW-1185">Reference proteome</keyword>
<evidence type="ECO:0000256" key="2">
    <source>
        <dbReference type="ARBA" id="ARBA00005201"/>
    </source>
</evidence>
<evidence type="ECO:0000259" key="15">
    <source>
        <dbReference type="SMART" id="SM00904"/>
    </source>
</evidence>
<dbReference type="InterPro" id="IPR023468">
    <property type="entry name" value="Riboflavin_kinase"/>
</dbReference>
<comment type="pathway">
    <text evidence="1 14">Cofactor biosynthesis; FAD biosynthesis; FAD from FMN: step 1/1.</text>
</comment>
<comment type="catalytic activity">
    <reaction evidence="13 14">
        <text>FMN + ATP + H(+) = FAD + diphosphate</text>
        <dbReference type="Rhea" id="RHEA:17237"/>
        <dbReference type="ChEBI" id="CHEBI:15378"/>
        <dbReference type="ChEBI" id="CHEBI:30616"/>
        <dbReference type="ChEBI" id="CHEBI:33019"/>
        <dbReference type="ChEBI" id="CHEBI:57692"/>
        <dbReference type="ChEBI" id="CHEBI:58210"/>
        <dbReference type="EC" id="2.7.7.2"/>
    </reaction>
</comment>
<evidence type="ECO:0000256" key="12">
    <source>
        <dbReference type="ARBA" id="ARBA00047880"/>
    </source>
</evidence>
<dbReference type="UniPathway" id="UPA00277">
    <property type="reaction ID" value="UER00407"/>
</dbReference>
<organism evidence="16 17">
    <name type="scientific">Lacticaseibacillus saniviri JCM 17471 = DSM 24301</name>
    <dbReference type="NCBI Taxonomy" id="1293598"/>
    <lineage>
        <taxon>Bacteria</taxon>
        <taxon>Bacillati</taxon>
        <taxon>Bacillota</taxon>
        <taxon>Bacilli</taxon>
        <taxon>Lactobacillales</taxon>
        <taxon>Lactobacillaceae</taxon>
        <taxon>Lacticaseibacillus</taxon>
    </lineage>
</organism>
<evidence type="ECO:0000256" key="1">
    <source>
        <dbReference type="ARBA" id="ARBA00004726"/>
    </source>
</evidence>
<evidence type="ECO:0000256" key="13">
    <source>
        <dbReference type="ARBA" id="ARBA00049494"/>
    </source>
</evidence>
<comment type="catalytic activity">
    <reaction evidence="12 14">
        <text>riboflavin + ATP = FMN + ADP + H(+)</text>
        <dbReference type="Rhea" id="RHEA:14357"/>
        <dbReference type="ChEBI" id="CHEBI:15378"/>
        <dbReference type="ChEBI" id="CHEBI:30616"/>
        <dbReference type="ChEBI" id="CHEBI:57986"/>
        <dbReference type="ChEBI" id="CHEBI:58210"/>
        <dbReference type="ChEBI" id="CHEBI:456216"/>
        <dbReference type="EC" id="2.7.1.26"/>
    </reaction>
</comment>
<dbReference type="GO" id="GO:0009398">
    <property type="term" value="P:FMN biosynthetic process"/>
    <property type="evidence" value="ECO:0007669"/>
    <property type="project" value="UniProtKB-UniRule"/>
</dbReference>
<dbReference type="GO" id="GO:0005524">
    <property type="term" value="F:ATP binding"/>
    <property type="evidence" value="ECO:0007669"/>
    <property type="project" value="UniProtKB-UniRule"/>
</dbReference>
<dbReference type="PIRSF" id="PIRSF004491">
    <property type="entry name" value="FAD_Synth"/>
    <property type="match status" value="1"/>
</dbReference>
<dbReference type="GO" id="GO:0006747">
    <property type="term" value="P:FAD biosynthetic process"/>
    <property type="evidence" value="ECO:0007669"/>
    <property type="project" value="UniProtKB-UniRule"/>
</dbReference>
<dbReference type="Pfam" id="PF06574">
    <property type="entry name" value="FAD_syn"/>
    <property type="match status" value="1"/>
</dbReference>
<dbReference type="Pfam" id="PF01687">
    <property type="entry name" value="Flavokinase"/>
    <property type="match status" value="1"/>
</dbReference>
<reference evidence="16 17" key="1">
    <citation type="journal article" date="2015" name="Genome Announc.">
        <title>Expanding the biotechnology potential of lactobacilli through comparative genomics of 213 strains and associated genera.</title>
        <authorList>
            <person name="Sun Z."/>
            <person name="Harris H.M."/>
            <person name="McCann A."/>
            <person name="Guo C."/>
            <person name="Argimon S."/>
            <person name="Zhang W."/>
            <person name="Yang X."/>
            <person name="Jeffery I.B."/>
            <person name="Cooney J.C."/>
            <person name="Kagawa T.F."/>
            <person name="Liu W."/>
            <person name="Song Y."/>
            <person name="Salvetti E."/>
            <person name="Wrobel A."/>
            <person name="Rasinkangas P."/>
            <person name="Parkhill J."/>
            <person name="Rea M.C."/>
            <person name="O'Sullivan O."/>
            <person name="Ritari J."/>
            <person name="Douillard F.P."/>
            <person name="Paul Ross R."/>
            <person name="Yang R."/>
            <person name="Briner A.E."/>
            <person name="Felis G.E."/>
            <person name="de Vos W.M."/>
            <person name="Barrangou R."/>
            <person name="Klaenhammer T.R."/>
            <person name="Caufield P.W."/>
            <person name="Cui Y."/>
            <person name="Zhang H."/>
            <person name="O'Toole P.W."/>
        </authorList>
    </citation>
    <scope>NUCLEOTIDE SEQUENCE [LARGE SCALE GENOMIC DNA]</scope>
    <source>
        <strain evidence="16 17">DSM 24301</strain>
    </source>
</reference>
<dbReference type="PATRIC" id="fig|1293598.4.peg.2258"/>
<evidence type="ECO:0000256" key="9">
    <source>
        <dbReference type="ARBA" id="ARBA00022827"/>
    </source>
</evidence>
<dbReference type="PANTHER" id="PTHR22749:SF6">
    <property type="entry name" value="RIBOFLAVIN KINASE"/>
    <property type="match status" value="1"/>
</dbReference>
<accession>A0A0R2MQA4</accession>
<evidence type="ECO:0000256" key="10">
    <source>
        <dbReference type="ARBA" id="ARBA00022840"/>
    </source>
</evidence>
<gene>
    <name evidence="16" type="ORF">IV56_GL002158</name>
</gene>
<protein>
    <recommendedName>
        <fullName evidence="14">Riboflavin biosynthesis protein</fullName>
    </recommendedName>
    <domain>
        <recommendedName>
            <fullName evidence="14">Riboflavin kinase</fullName>
            <ecNumber evidence="14">2.7.1.26</ecNumber>
        </recommendedName>
        <alternativeName>
            <fullName evidence="14">Flavokinase</fullName>
        </alternativeName>
    </domain>
    <domain>
        <recommendedName>
            <fullName evidence="14">FMN adenylyltransferase</fullName>
            <ecNumber evidence="14">2.7.7.2</ecNumber>
        </recommendedName>
        <alternativeName>
            <fullName evidence="14">FAD pyrophosphorylase</fullName>
        </alternativeName>
        <alternativeName>
            <fullName evidence="14">FAD synthase</fullName>
        </alternativeName>
    </domain>
</protein>
<dbReference type="SMART" id="SM00904">
    <property type="entry name" value="Flavokinase"/>
    <property type="match status" value="1"/>
</dbReference>
<keyword evidence="10 14" id="KW-0067">ATP-binding</keyword>
<keyword evidence="7 14" id="KW-0547">Nucleotide-binding</keyword>
<evidence type="ECO:0000256" key="14">
    <source>
        <dbReference type="PIRNR" id="PIRNR004491"/>
    </source>
</evidence>
<keyword evidence="4 14" id="KW-0288">FMN</keyword>
<keyword evidence="3 14" id="KW-0285">Flavoprotein</keyword>
<evidence type="ECO:0000256" key="11">
    <source>
        <dbReference type="ARBA" id="ARBA00023268"/>
    </source>
</evidence>
<dbReference type="InterPro" id="IPR023465">
    <property type="entry name" value="Riboflavin_kinase_dom_sf"/>
</dbReference>
<dbReference type="InterPro" id="IPR014729">
    <property type="entry name" value="Rossmann-like_a/b/a_fold"/>
</dbReference>
<keyword evidence="6 14" id="KW-0548">Nucleotidyltransferase</keyword>
<comment type="similarity">
    <text evidence="14">Belongs to the ribF family.</text>
</comment>
<dbReference type="AlphaFoldDB" id="A0A0R2MQA4"/>
<evidence type="ECO:0000313" key="17">
    <source>
        <dbReference type="Proteomes" id="UP000050969"/>
    </source>
</evidence>
<dbReference type="RefSeq" id="WP_056993238.1">
    <property type="nucleotide sequence ID" value="NZ_JQCE01000060.1"/>
</dbReference>
<dbReference type="UniPathway" id="UPA00276">
    <property type="reaction ID" value="UER00406"/>
</dbReference>
<sequence>MQVIDIKPPLNTTHVPDQPIVLALGFFDGVHRGHQAVLRRAKKLADELNQPLAVMTFDQHPAIIYRDLPESQVHYLSVRDRKIELMARFGVDQLYIVHFTPEFAALSPQEFVDQYIVGLHANQVVAGFDYTYGKKDIANMQTLPQYAKDRFGITVVAEHDEAGKKISSTRIREALDEGDVDTANQLLGYTYRTTGIVVHGEARGRELGFRTANVETPAEERLPGIGIYAVELKVHDQWYQGMASIGRNVTFGDDRAVTVEINLFDFDQDIYDQPVAVRWWHYLRGEVKFSGADALVAQLHQDELDSKAYFSQQQASLR</sequence>
<dbReference type="Gene3D" id="3.40.50.620">
    <property type="entry name" value="HUPs"/>
    <property type="match status" value="1"/>
</dbReference>
<evidence type="ECO:0000256" key="7">
    <source>
        <dbReference type="ARBA" id="ARBA00022741"/>
    </source>
</evidence>
<evidence type="ECO:0000256" key="4">
    <source>
        <dbReference type="ARBA" id="ARBA00022643"/>
    </source>
</evidence>
<dbReference type="NCBIfam" id="TIGR00083">
    <property type="entry name" value="ribF"/>
    <property type="match status" value="1"/>
</dbReference>
<dbReference type="NCBIfam" id="NF004160">
    <property type="entry name" value="PRK05627.1-3"/>
    <property type="match status" value="1"/>
</dbReference>
<dbReference type="FunFam" id="3.40.50.620:FF:000021">
    <property type="entry name" value="Riboflavin biosynthesis protein"/>
    <property type="match status" value="1"/>
</dbReference>
<dbReference type="Gene3D" id="2.40.30.30">
    <property type="entry name" value="Riboflavin kinase-like"/>
    <property type="match status" value="1"/>
</dbReference>
<dbReference type="STRING" id="1293598.IV56_GL002158"/>
<dbReference type="InterPro" id="IPR004821">
    <property type="entry name" value="Cyt_trans-like"/>
</dbReference>
<comment type="pathway">
    <text evidence="2 14">Cofactor biosynthesis; FMN biosynthesis; FMN from riboflavin (ATP route): step 1/1.</text>
</comment>
<dbReference type="CDD" id="cd02064">
    <property type="entry name" value="FAD_synthetase_N"/>
    <property type="match status" value="1"/>
</dbReference>
<dbReference type="EMBL" id="JQCE01000060">
    <property type="protein sequence ID" value="KRO15797.1"/>
    <property type="molecule type" value="Genomic_DNA"/>
</dbReference>
<dbReference type="EC" id="2.7.7.2" evidence="14"/>
<keyword evidence="5 14" id="KW-0808">Transferase</keyword>
<proteinExistence type="inferred from homology"/>
<evidence type="ECO:0000256" key="3">
    <source>
        <dbReference type="ARBA" id="ARBA00022630"/>
    </source>
</evidence>
<feature type="domain" description="Riboflavin kinase" evidence="15">
    <location>
        <begin position="186"/>
        <end position="311"/>
    </location>
</feature>
<keyword evidence="11" id="KW-0511">Multifunctional enzyme</keyword>
<dbReference type="GO" id="GO:0003919">
    <property type="term" value="F:FMN adenylyltransferase activity"/>
    <property type="evidence" value="ECO:0007669"/>
    <property type="project" value="UniProtKB-UniRule"/>
</dbReference>
<dbReference type="EC" id="2.7.1.26" evidence="14"/>
<keyword evidence="8 14" id="KW-0418">Kinase</keyword>
<dbReference type="NCBIfam" id="TIGR00125">
    <property type="entry name" value="cyt_tran_rel"/>
    <property type="match status" value="1"/>
</dbReference>